<dbReference type="GO" id="GO:0006310">
    <property type="term" value="P:DNA recombination"/>
    <property type="evidence" value="ECO:0007669"/>
    <property type="project" value="InterPro"/>
</dbReference>
<dbReference type="Pfam" id="PF18074">
    <property type="entry name" value="PriA_C"/>
    <property type="match status" value="1"/>
</dbReference>
<comment type="subunit">
    <text evidence="12">Component of the replication restart primosome.</text>
</comment>
<comment type="similarity">
    <text evidence="12">Belongs to the helicase family. PriA subfamily.</text>
</comment>
<keyword evidence="10 12" id="KW-0413">Isomerase</keyword>
<dbReference type="NCBIfam" id="NF004065">
    <property type="entry name" value="PRK05580.1-1"/>
    <property type="match status" value="1"/>
</dbReference>
<protein>
    <recommendedName>
        <fullName evidence="12">Replication restart protein PriA</fullName>
    </recommendedName>
    <alternativeName>
        <fullName evidence="12">ATP-dependent DNA helicase PriA</fullName>
        <ecNumber evidence="12">5.6.2.4</ecNumber>
    </alternativeName>
    <alternativeName>
        <fullName evidence="12">DNA 3'-5' helicase PriA</fullName>
    </alternativeName>
</protein>
<dbReference type="SMART" id="SM00487">
    <property type="entry name" value="DEXDc"/>
    <property type="match status" value="1"/>
</dbReference>
<evidence type="ECO:0000313" key="14">
    <source>
        <dbReference type="EMBL" id="BDX08657.1"/>
    </source>
</evidence>
<organism evidence="14 15">
    <name type="scientific">Planctobacterium marinum</name>
    <dbReference type="NCBI Taxonomy" id="1631968"/>
    <lineage>
        <taxon>Bacteria</taxon>
        <taxon>Pseudomonadati</taxon>
        <taxon>Pseudomonadota</taxon>
        <taxon>Gammaproteobacteria</taxon>
        <taxon>Alteromonadales</taxon>
        <taxon>Alteromonadaceae</taxon>
        <taxon>Planctobacterium</taxon>
    </lineage>
</organism>
<dbReference type="RefSeq" id="WP_338294721.1">
    <property type="nucleotide sequence ID" value="NZ_AP027272.1"/>
</dbReference>
<feature type="domain" description="Helicase ATP-binding" evidence="13">
    <location>
        <begin position="212"/>
        <end position="378"/>
    </location>
</feature>
<name>A0AA48KTY2_9ALTE</name>
<feature type="binding site" evidence="12">
    <location>
        <position position="449"/>
    </location>
    <ligand>
        <name>Zn(2+)</name>
        <dbReference type="ChEBI" id="CHEBI:29105"/>
        <label>2</label>
    </ligand>
</feature>
<dbReference type="PANTHER" id="PTHR30580:SF0">
    <property type="entry name" value="PRIMOSOMAL PROTEIN N"/>
    <property type="match status" value="1"/>
</dbReference>
<keyword evidence="2 12" id="KW-0235">DNA replication</keyword>
<feature type="binding site" evidence="12">
    <location>
        <position position="464"/>
    </location>
    <ligand>
        <name>Zn(2+)</name>
        <dbReference type="ChEBI" id="CHEBI:29105"/>
        <label>2</label>
    </ligand>
</feature>
<dbReference type="GO" id="GO:0006270">
    <property type="term" value="P:DNA replication initiation"/>
    <property type="evidence" value="ECO:0007669"/>
    <property type="project" value="TreeGrafter"/>
</dbReference>
<reference evidence="14" key="1">
    <citation type="submission" date="2023-01" db="EMBL/GenBank/DDBJ databases">
        <title>Complete genome sequence of Planctobacterium marinum strain Dej080120_11.</title>
        <authorList>
            <person name="Ueki S."/>
            <person name="Maruyama F."/>
        </authorList>
    </citation>
    <scope>NUCLEOTIDE SEQUENCE</scope>
    <source>
        <strain evidence="14">Dej080120_11</strain>
    </source>
</reference>
<dbReference type="GO" id="GO:0006269">
    <property type="term" value="P:DNA replication, synthesis of primer"/>
    <property type="evidence" value="ECO:0007669"/>
    <property type="project" value="UniProtKB-KW"/>
</dbReference>
<dbReference type="GO" id="GO:0043138">
    <property type="term" value="F:3'-5' DNA helicase activity"/>
    <property type="evidence" value="ECO:0007669"/>
    <property type="project" value="UniProtKB-EC"/>
</dbReference>
<dbReference type="GO" id="GO:0006302">
    <property type="term" value="P:double-strand break repair"/>
    <property type="evidence" value="ECO:0007669"/>
    <property type="project" value="InterPro"/>
</dbReference>
<keyword evidence="8 12" id="KW-0067">ATP-binding</keyword>
<dbReference type="SUPFAM" id="SSF52540">
    <property type="entry name" value="P-loop containing nucleoside triphosphate hydrolases"/>
    <property type="match status" value="2"/>
</dbReference>
<comment type="function">
    <text evidence="12">Initiates the restart of stalled replication forks, which reloads the replicative helicase on sites other than the origin of replication. Recognizes and binds to abandoned replication forks and remodels them to uncover a helicase loading site. Promotes assembly of the primosome at these replication forks.</text>
</comment>
<feature type="binding site" evidence="12">
    <location>
        <position position="477"/>
    </location>
    <ligand>
        <name>Zn(2+)</name>
        <dbReference type="ChEBI" id="CHEBI:29105"/>
        <label>1</label>
    </ligand>
</feature>
<dbReference type="GO" id="GO:0008270">
    <property type="term" value="F:zinc ion binding"/>
    <property type="evidence" value="ECO:0007669"/>
    <property type="project" value="UniProtKB-UniRule"/>
</dbReference>
<dbReference type="InterPro" id="IPR005259">
    <property type="entry name" value="PriA"/>
</dbReference>
<keyword evidence="15" id="KW-1185">Reference proteome</keyword>
<comment type="catalytic activity">
    <reaction evidence="12">
        <text>Couples ATP hydrolysis with the unwinding of duplex DNA by translocating in the 3'-5' direction.</text>
        <dbReference type="EC" id="5.6.2.4"/>
    </reaction>
</comment>
<dbReference type="GO" id="GO:0003677">
    <property type="term" value="F:DNA binding"/>
    <property type="evidence" value="ECO:0007669"/>
    <property type="project" value="UniProtKB-UniRule"/>
</dbReference>
<dbReference type="InterPro" id="IPR001650">
    <property type="entry name" value="Helicase_C-like"/>
</dbReference>
<feature type="binding site" evidence="12">
    <location>
        <position position="467"/>
    </location>
    <ligand>
        <name>Zn(2+)</name>
        <dbReference type="ChEBI" id="CHEBI:29105"/>
        <label>2</label>
    </ligand>
</feature>
<evidence type="ECO:0000256" key="4">
    <source>
        <dbReference type="ARBA" id="ARBA00022741"/>
    </source>
</evidence>
<evidence type="ECO:0000256" key="7">
    <source>
        <dbReference type="ARBA" id="ARBA00022833"/>
    </source>
</evidence>
<dbReference type="GO" id="GO:0016787">
    <property type="term" value="F:hydrolase activity"/>
    <property type="evidence" value="ECO:0007669"/>
    <property type="project" value="UniProtKB-KW"/>
</dbReference>
<dbReference type="InterPro" id="IPR014001">
    <property type="entry name" value="Helicase_ATP-bd"/>
</dbReference>
<evidence type="ECO:0000256" key="8">
    <source>
        <dbReference type="ARBA" id="ARBA00022840"/>
    </source>
</evidence>
<evidence type="ECO:0000256" key="3">
    <source>
        <dbReference type="ARBA" id="ARBA00022723"/>
    </source>
</evidence>
<dbReference type="Proteomes" id="UP001333710">
    <property type="component" value="Chromosome"/>
</dbReference>
<dbReference type="Pfam" id="PF00271">
    <property type="entry name" value="Helicase_C"/>
    <property type="match status" value="1"/>
</dbReference>
<evidence type="ECO:0000256" key="11">
    <source>
        <dbReference type="ARBA" id="ARBA00048988"/>
    </source>
</evidence>
<evidence type="ECO:0000256" key="6">
    <source>
        <dbReference type="ARBA" id="ARBA00022806"/>
    </source>
</evidence>
<evidence type="ECO:0000313" key="15">
    <source>
        <dbReference type="Proteomes" id="UP001333710"/>
    </source>
</evidence>
<feature type="binding site" evidence="12">
    <location>
        <position position="446"/>
    </location>
    <ligand>
        <name>Zn(2+)</name>
        <dbReference type="ChEBI" id="CHEBI:29105"/>
        <label>2</label>
    </ligand>
</feature>
<keyword evidence="9 12" id="KW-0238">DNA-binding</keyword>
<keyword evidence="3 12" id="KW-0479">Metal-binding</keyword>
<dbReference type="FunFam" id="3.40.50.300:FF:000489">
    <property type="entry name" value="Primosome assembly protein PriA"/>
    <property type="match status" value="1"/>
</dbReference>
<feature type="binding site" evidence="12">
    <location>
        <position position="480"/>
    </location>
    <ligand>
        <name>Zn(2+)</name>
        <dbReference type="ChEBI" id="CHEBI:29105"/>
        <label>1</label>
    </ligand>
</feature>
<keyword evidence="7 12" id="KW-0862">Zinc</keyword>
<dbReference type="KEGG" id="pmaw:MACH26_41780"/>
<evidence type="ECO:0000259" key="13">
    <source>
        <dbReference type="PROSITE" id="PS51192"/>
    </source>
</evidence>
<comment type="cofactor">
    <cofactor evidence="12">
        <name>Zn(2+)</name>
        <dbReference type="ChEBI" id="CHEBI:29105"/>
    </cofactor>
    <text evidence="12">Binds 2 zinc ions per subunit.</text>
</comment>
<dbReference type="InterPro" id="IPR011545">
    <property type="entry name" value="DEAD/DEAH_box_helicase_dom"/>
</dbReference>
<dbReference type="InterPro" id="IPR042115">
    <property type="entry name" value="PriA_3primeBD_sf"/>
</dbReference>
<evidence type="ECO:0000256" key="12">
    <source>
        <dbReference type="HAMAP-Rule" id="MF_00983"/>
    </source>
</evidence>
<dbReference type="FunFam" id="3.40.1440.60:FF:000001">
    <property type="entry name" value="Primosomal protein N"/>
    <property type="match status" value="1"/>
</dbReference>
<dbReference type="InterPro" id="IPR027417">
    <property type="entry name" value="P-loop_NTPase"/>
</dbReference>
<keyword evidence="5 12" id="KW-0378">Hydrolase</keyword>
<comment type="catalytic activity">
    <reaction evidence="11 12">
        <text>ATP + H2O = ADP + phosphate + H(+)</text>
        <dbReference type="Rhea" id="RHEA:13065"/>
        <dbReference type="ChEBI" id="CHEBI:15377"/>
        <dbReference type="ChEBI" id="CHEBI:15378"/>
        <dbReference type="ChEBI" id="CHEBI:30616"/>
        <dbReference type="ChEBI" id="CHEBI:43474"/>
        <dbReference type="ChEBI" id="CHEBI:456216"/>
        <dbReference type="EC" id="5.6.2.4"/>
    </reaction>
</comment>
<dbReference type="Gene3D" id="3.40.1440.60">
    <property type="entry name" value="PriA, 3(prime) DNA-binding domain"/>
    <property type="match status" value="1"/>
</dbReference>
<dbReference type="Pfam" id="PF00270">
    <property type="entry name" value="DEAD"/>
    <property type="match status" value="1"/>
</dbReference>
<dbReference type="Pfam" id="PF17764">
    <property type="entry name" value="PriA_3primeBD"/>
    <property type="match status" value="1"/>
</dbReference>
<keyword evidence="1 12" id="KW-0639">Primosome</keyword>
<feature type="binding site" evidence="12">
    <location>
        <position position="437"/>
    </location>
    <ligand>
        <name>Zn(2+)</name>
        <dbReference type="ChEBI" id="CHEBI:29105"/>
        <label>1</label>
    </ligand>
</feature>
<dbReference type="InterPro" id="IPR041222">
    <property type="entry name" value="PriA_3primeBD"/>
</dbReference>
<dbReference type="Pfam" id="PF18319">
    <property type="entry name" value="Zn_ribbon_PriA"/>
    <property type="match status" value="1"/>
</dbReference>
<dbReference type="Gene3D" id="3.40.50.300">
    <property type="entry name" value="P-loop containing nucleotide triphosphate hydrolases"/>
    <property type="match status" value="2"/>
</dbReference>
<dbReference type="PANTHER" id="PTHR30580">
    <property type="entry name" value="PRIMOSOMAL PROTEIN N"/>
    <property type="match status" value="1"/>
</dbReference>
<dbReference type="HAMAP" id="MF_00983">
    <property type="entry name" value="PriA"/>
    <property type="match status" value="1"/>
</dbReference>
<dbReference type="PROSITE" id="PS51192">
    <property type="entry name" value="HELICASE_ATP_BIND_1"/>
    <property type="match status" value="1"/>
</dbReference>
<dbReference type="NCBIfam" id="NF004067">
    <property type="entry name" value="PRK05580.1-4"/>
    <property type="match status" value="1"/>
</dbReference>
<dbReference type="InterPro" id="IPR041236">
    <property type="entry name" value="PriA_C"/>
</dbReference>
<dbReference type="EC" id="5.6.2.4" evidence="12"/>
<evidence type="ECO:0000256" key="10">
    <source>
        <dbReference type="ARBA" id="ARBA00023235"/>
    </source>
</evidence>
<proteinExistence type="inferred from homology"/>
<dbReference type="AlphaFoldDB" id="A0AA48KTY2"/>
<feature type="binding site" evidence="12">
    <location>
        <position position="440"/>
    </location>
    <ligand>
        <name>Zn(2+)</name>
        <dbReference type="ChEBI" id="CHEBI:29105"/>
        <label>1</label>
    </ligand>
</feature>
<dbReference type="NCBIfam" id="TIGR00595">
    <property type="entry name" value="priA"/>
    <property type="match status" value="1"/>
</dbReference>
<dbReference type="CDD" id="cd17929">
    <property type="entry name" value="DEXHc_priA"/>
    <property type="match status" value="1"/>
</dbReference>
<keyword evidence="4 12" id="KW-0547">Nucleotide-binding</keyword>
<gene>
    <name evidence="12 14" type="primary">priA</name>
    <name evidence="14" type="ORF">MACH26_41780</name>
</gene>
<dbReference type="SMART" id="SM00490">
    <property type="entry name" value="HELICc"/>
    <property type="match status" value="1"/>
</dbReference>
<dbReference type="GO" id="GO:1990077">
    <property type="term" value="C:primosome complex"/>
    <property type="evidence" value="ECO:0007669"/>
    <property type="project" value="UniProtKB-UniRule"/>
</dbReference>
<dbReference type="EMBL" id="AP027272">
    <property type="protein sequence ID" value="BDX08657.1"/>
    <property type="molecule type" value="Genomic_DNA"/>
</dbReference>
<evidence type="ECO:0000256" key="1">
    <source>
        <dbReference type="ARBA" id="ARBA00022515"/>
    </source>
</evidence>
<dbReference type="GO" id="GO:0005524">
    <property type="term" value="F:ATP binding"/>
    <property type="evidence" value="ECO:0007669"/>
    <property type="project" value="UniProtKB-UniRule"/>
</dbReference>
<accession>A0AA48KTY2</accession>
<evidence type="ECO:0000256" key="5">
    <source>
        <dbReference type="ARBA" id="ARBA00022801"/>
    </source>
</evidence>
<dbReference type="InterPro" id="IPR040498">
    <property type="entry name" value="PriA_CRR"/>
</dbReference>
<sequence length="735" mass="82821">MTNKIAEIALAIPKRQAFDYQIPDEMVGKLLPGMRVKVPYGHGEKIGIVVNTKAQSQWPVEKLKPILSSLDEAPLFSKTMLELLCWATAYYCHPIGDVLLTAIPAKLRKGEPDSRPTERLWRVADGICLDSLEKLRKAPKQQALLQLLMDGPVSETELLRQFNKPVLRALHKQDLLICEESISKADHSWTKSLKVASRPFASTEQALAISAINSTQGFQPFLIEGVTGSGKTEVYLQTIENQLQQQRQVIVLVPEISLTPQTLSRFEERFAIDIGVWHSGLSDNERLAVWQKARDGEVGIIIGTRSAVFLPLKWPGMIVVDEEHDSSFKQQDGFRYHARDLAIMRAKQLDIPLVLGSATPSLETLNNALTSRYRHLHLREKVVKGSKVNQQLLDIREQHLDAGLSPYLIERINLHLRQQQQVMIFINRRGYSPALMCSDCGYVDSCKHCDKPYTWHKSTQQLHCHHCGSVKKRQPGCQSCGSNNVNASGVGTEQLEEALSRLFPNYQVARVDSDSMSGKRSLNETLEAINQRKYQILVGTQILAKGHHFAHLSMVAILDVDAALYSADFRATEQLAQLITQVAGRTGRAGSEGEMWLQSCHPDNGLLLDLLHNGYGHFARTTLKERQAAQLPPFEFQILLKSESISLSDSQQFLLHVAKMFHMEQSLNEPALKVIGPFPSLMEKRQGRFRMQLLLSHLQRLPLHRALNKHLSALESLATKHKVRWSIDVDPTDFY</sequence>
<evidence type="ECO:0000256" key="9">
    <source>
        <dbReference type="ARBA" id="ARBA00023125"/>
    </source>
</evidence>
<keyword evidence="6 12" id="KW-0347">Helicase</keyword>
<evidence type="ECO:0000256" key="2">
    <source>
        <dbReference type="ARBA" id="ARBA00022705"/>
    </source>
</evidence>